<name>A0A9P6R0J3_9FUNG</name>
<comment type="function">
    <text evidence="8">Component of the Mediator complex, a coactivator involved in the regulated transcription of nearly all RNA polymerase II-dependent genes. Mediator functions as a bridge to convey information from gene-specific regulatory proteins to the basal RNA polymerase II transcription machinery. Mediator is recruited to promoters by direct interactions with regulatory proteins and serves as a scaffold for the assembly of a functional preinitiation complex with RNA polymerase II and the general transcription factors.</text>
</comment>
<proteinExistence type="inferred from homology"/>
<dbReference type="AlphaFoldDB" id="A0A9P6R0J3"/>
<dbReference type="GO" id="GO:0016592">
    <property type="term" value="C:mediator complex"/>
    <property type="evidence" value="ECO:0007669"/>
    <property type="project" value="InterPro"/>
</dbReference>
<feature type="region of interest" description="Disordered" evidence="10">
    <location>
        <begin position="213"/>
        <end position="335"/>
    </location>
</feature>
<keyword evidence="12" id="KW-1185">Reference proteome</keyword>
<evidence type="ECO:0000256" key="2">
    <source>
        <dbReference type="ARBA" id="ARBA00009626"/>
    </source>
</evidence>
<dbReference type="InterPro" id="IPR019258">
    <property type="entry name" value="Mediator_Med4"/>
</dbReference>
<comment type="caution">
    <text evidence="11">The sequence shown here is derived from an EMBL/GenBank/DDBJ whole genome shotgun (WGS) entry which is preliminary data.</text>
</comment>
<evidence type="ECO:0000313" key="11">
    <source>
        <dbReference type="EMBL" id="KAG0304666.1"/>
    </source>
</evidence>
<organism evidence="11 12">
    <name type="scientific">Dissophora globulifera</name>
    <dbReference type="NCBI Taxonomy" id="979702"/>
    <lineage>
        <taxon>Eukaryota</taxon>
        <taxon>Fungi</taxon>
        <taxon>Fungi incertae sedis</taxon>
        <taxon>Mucoromycota</taxon>
        <taxon>Mortierellomycotina</taxon>
        <taxon>Mortierellomycetes</taxon>
        <taxon>Mortierellales</taxon>
        <taxon>Mortierellaceae</taxon>
        <taxon>Dissophora</taxon>
    </lineage>
</organism>
<evidence type="ECO:0000256" key="9">
    <source>
        <dbReference type="SAM" id="Coils"/>
    </source>
</evidence>
<evidence type="ECO:0000256" key="4">
    <source>
        <dbReference type="ARBA" id="ARBA00023015"/>
    </source>
</evidence>
<evidence type="ECO:0000256" key="10">
    <source>
        <dbReference type="SAM" id="MobiDB-lite"/>
    </source>
</evidence>
<comment type="subunit">
    <text evidence="8">Component of the Mediator complex.</text>
</comment>
<evidence type="ECO:0000256" key="3">
    <source>
        <dbReference type="ARBA" id="ARBA00020629"/>
    </source>
</evidence>
<keyword evidence="4 8" id="KW-0805">Transcription regulation</keyword>
<feature type="region of interest" description="Disordered" evidence="10">
    <location>
        <begin position="1"/>
        <end position="26"/>
    </location>
</feature>
<comment type="similarity">
    <text evidence="2 8">Belongs to the Mediator complex subunit 4 family.</text>
</comment>
<keyword evidence="5 8" id="KW-0804">Transcription</keyword>
<evidence type="ECO:0000256" key="1">
    <source>
        <dbReference type="ARBA" id="ARBA00004123"/>
    </source>
</evidence>
<evidence type="ECO:0000256" key="7">
    <source>
        <dbReference type="ARBA" id="ARBA00031257"/>
    </source>
</evidence>
<evidence type="ECO:0000256" key="8">
    <source>
        <dbReference type="RuleBase" id="RU364141"/>
    </source>
</evidence>
<feature type="compositionally biased region" description="Pro residues" evidence="10">
    <location>
        <begin position="218"/>
        <end position="231"/>
    </location>
</feature>
<evidence type="ECO:0000313" key="12">
    <source>
        <dbReference type="Proteomes" id="UP000738325"/>
    </source>
</evidence>
<feature type="compositionally biased region" description="Low complexity" evidence="10">
    <location>
        <begin position="239"/>
        <end position="255"/>
    </location>
</feature>
<dbReference type="Proteomes" id="UP000738325">
    <property type="component" value="Unassembled WGS sequence"/>
</dbReference>
<dbReference type="PANTHER" id="PTHR13208">
    <property type="entry name" value="MEDIATOR OF RNA POLYMERASE II TRANSCRIPTION SUBUNIT 4"/>
    <property type="match status" value="1"/>
</dbReference>
<feature type="compositionally biased region" description="Basic and acidic residues" evidence="10">
    <location>
        <begin position="303"/>
        <end position="312"/>
    </location>
</feature>
<comment type="subcellular location">
    <subcellularLocation>
        <location evidence="1 8">Nucleus</location>
    </subcellularLocation>
</comment>
<dbReference type="GO" id="GO:0070847">
    <property type="term" value="C:core mediator complex"/>
    <property type="evidence" value="ECO:0007669"/>
    <property type="project" value="TreeGrafter"/>
</dbReference>
<dbReference type="GO" id="GO:0006357">
    <property type="term" value="P:regulation of transcription by RNA polymerase II"/>
    <property type="evidence" value="ECO:0007669"/>
    <property type="project" value="InterPro"/>
</dbReference>
<keyword evidence="8" id="KW-0010">Activator</keyword>
<keyword evidence="9" id="KW-0175">Coiled coil</keyword>
<reference evidence="11" key="1">
    <citation type="journal article" date="2020" name="Fungal Divers.">
        <title>Resolving the Mortierellaceae phylogeny through synthesis of multi-gene phylogenetics and phylogenomics.</title>
        <authorList>
            <person name="Vandepol N."/>
            <person name="Liber J."/>
            <person name="Desiro A."/>
            <person name="Na H."/>
            <person name="Kennedy M."/>
            <person name="Barry K."/>
            <person name="Grigoriev I.V."/>
            <person name="Miller A.N."/>
            <person name="O'Donnell K."/>
            <person name="Stajich J.E."/>
            <person name="Bonito G."/>
        </authorList>
    </citation>
    <scope>NUCLEOTIDE SEQUENCE</scope>
    <source>
        <strain evidence="11">REB-010B</strain>
    </source>
</reference>
<dbReference type="OrthoDB" id="1929813at2759"/>
<dbReference type="Pfam" id="PF10018">
    <property type="entry name" value="Med4"/>
    <property type="match status" value="1"/>
</dbReference>
<dbReference type="GO" id="GO:0003712">
    <property type="term" value="F:transcription coregulator activity"/>
    <property type="evidence" value="ECO:0007669"/>
    <property type="project" value="InterPro"/>
</dbReference>
<evidence type="ECO:0000256" key="5">
    <source>
        <dbReference type="ARBA" id="ARBA00023163"/>
    </source>
</evidence>
<dbReference type="EMBL" id="JAAAIP010001682">
    <property type="protein sequence ID" value="KAG0304666.1"/>
    <property type="molecule type" value="Genomic_DNA"/>
</dbReference>
<sequence length="335" mass="35533">MAPSTTIPAPAANTPGSSTGAGVNSQHSLRQLVRDQITEYSRLTQSLFAALDVLVEGKAAPVPPNVIMKQIVQLDSTLMGAVEKIELHQRQQQRIRQVREEIEDQNKAIMAVVQNLIDAKKTLEASLEDQDQKQAVSADARSAQVSVSEIVAYANRLSNYTSAPPNFNPQDPNHPFEPPYPREVSMRAGILNQQHIAAAALVSLDGGFMPGYIGQAVPPQPSQPGQQPPLGPGQGVAGAQGMPSSMANHANVDAAGGAGAGGAQRLANGGHVLPHEIMMMDDDDDDSGSSSDEEGFSLYDAAKANEENDQHGGSRQGQQGQPHEDEADIFDLDLN</sequence>
<feature type="coiled-coil region" evidence="9">
    <location>
        <begin position="85"/>
        <end position="133"/>
    </location>
</feature>
<evidence type="ECO:0000256" key="6">
    <source>
        <dbReference type="ARBA" id="ARBA00023242"/>
    </source>
</evidence>
<gene>
    <name evidence="8" type="primary">MED4</name>
    <name evidence="11" type="ORF">BGZ99_002325</name>
</gene>
<protein>
    <recommendedName>
        <fullName evidence="3 8">Mediator of RNA polymerase II transcription subunit 4</fullName>
    </recommendedName>
    <alternativeName>
        <fullName evidence="7 8">Mediator complex subunit 4</fullName>
    </alternativeName>
</protein>
<feature type="compositionally biased region" description="Acidic residues" evidence="10">
    <location>
        <begin position="325"/>
        <end position="335"/>
    </location>
</feature>
<feature type="compositionally biased region" description="Acidic residues" evidence="10">
    <location>
        <begin position="279"/>
        <end position="295"/>
    </location>
</feature>
<feature type="compositionally biased region" description="Polar residues" evidence="10">
    <location>
        <begin position="14"/>
        <end position="26"/>
    </location>
</feature>
<dbReference type="PANTHER" id="PTHR13208:SF2">
    <property type="entry name" value="MEDIATOR OF RNA POLYMERASE II TRANSCRIPTION SUBUNIT 4"/>
    <property type="match status" value="1"/>
</dbReference>
<keyword evidence="6 8" id="KW-0539">Nucleus</keyword>
<accession>A0A9P6R0J3</accession>